<dbReference type="InterPro" id="IPR000644">
    <property type="entry name" value="CBS_dom"/>
</dbReference>
<dbReference type="Pfam" id="PF00571">
    <property type="entry name" value="CBS"/>
    <property type="match status" value="2"/>
</dbReference>
<sequence length="144" mass="15070">MTAAPSRSRRVARVRDAMTSRVVAVDGETSIGSAIDGTLAVGHTHVVIVDGERRLLDVIPVQLLSTALLARLVTRSWPVGAVTVADPLRITADALLADAVAAMLDAATDAIGVVDEDGRLVGILTWPDVGRHVAGVPSTRPRRP</sequence>
<reference evidence="4 5" key="1">
    <citation type="submission" date="2021-09" db="EMBL/GenBank/DDBJ databases">
        <title>Whole genome sequence of Nocardioides sp. GBK3QG-3.</title>
        <authorList>
            <person name="Tuo L."/>
        </authorList>
    </citation>
    <scope>NUCLEOTIDE SEQUENCE [LARGE SCALE GENOMIC DNA]</scope>
    <source>
        <strain evidence="4 5">GBK3QG-3</strain>
    </source>
</reference>
<accession>A0ABS7UKX2</accession>
<evidence type="ECO:0000313" key="5">
    <source>
        <dbReference type="Proteomes" id="UP000780875"/>
    </source>
</evidence>
<protein>
    <submittedName>
        <fullName evidence="4">CBS domain-containing protein</fullName>
    </submittedName>
</protein>
<dbReference type="InterPro" id="IPR051257">
    <property type="entry name" value="Diverse_CBS-Domain"/>
</dbReference>
<dbReference type="EMBL" id="JAIQZJ010000026">
    <property type="protein sequence ID" value="MBZ5741222.1"/>
    <property type="molecule type" value="Genomic_DNA"/>
</dbReference>
<comment type="caution">
    <text evidence="4">The sequence shown here is derived from an EMBL/GenBank/DDBJ whole genome shotgun (WGS) entry which is preliminary data.</text>
</comment>
<dbReference type="PANTHER" id="PTHR43080:SF2">
    <property type="entry name" value="CBS DOMAIN-CONTAINING PROTEIN"/>
    <property type="match status" value="1"/>
</dbReference>
<dbReference type="Gene3D" id="3.10.580.10">
    <property type="entry name" value="CBS-domain"/>
    <property type="match status" value="1"/>
</dbReference>
<evidence type="ECO:0000256" key="2">
    <source>
        <dbReference type="PROSITE-ProRule" id="PRU00703"/>
    </source>
</evidence>
<name>A0ABS7UKX2_9ACTN</name>
<dbReference type="Proteomes" id="UP000780875">
    <property type="component" value="Unassembled WGS sequence"/>
</dbReference>
<dbReference type="PROSITE" id="PS51371">
    <property type="entry name" value="CBS"/>
    <property type="match status" value="1"/>
</dbReference>
<gene>
    <name evidence="4" type="ORF">K8U61_23885</name>
</gene>
<dbReference type="CDD" id="cd02205">
    <property type="entry name" value="CBS_pair_SF"/>
    <property type="match status" value="1"/>
</dbReference>
<organism evidence="4 5">
    <name type="scientific">Nocardioides mangrovi</name>
    <dbReference type="NCBI Taxonomy" id="2874580"/>
    <lineage>
        <taxon>Bacteria</taxon>
        <taxon>Bacillati</taxon>
        <taxon>Actinomycetota</taxon>
        <taxon>Actinomycetes</taxon>
        <taxon>Propionibacteriales</taxon>
        <taxon>Nocardioidaceae</taxon>
        <taxon>Nocardioides</taxon>
    </lineage>
</organism>
<evidence type="ECO:0000259" key="3">
    <source>
        <dbReference type="PROSITE" id="PS51371"/>
    </source>
</evidence>
<keyword evidence="5" id="KW-1185">Reference proteome</keyword>
<proteinExistence type="predicted"/>
<keyword evidence="1 2" id="KW-0129">CBS domain</keyword>
<dbReference type="RefSeq" id="WP_224125521.1">
    <property type="nucleotide sequence ID" value="NZ_JAIQZJ010000026.1"/>
</dbReference>
<evidence type="ECO:0000313" key="4">
    <source>
        <dbReference type="EMBL" id="MBZ5741222.1"/>
    </source>
</evidence>
<dbReference type="InterPro" id="IPR046342">
    <property type="entry name" value="CBS_dom_sf"/>
</dbReference>
<evidence type="ECO:0000256" key="1">
    <source>
        <dbReference type="ARBA" id="ARBA00023122"/>
    </source>
</evidence>
<dbReference type="PANTHER" id="PTHR43080">
    <property type="entry name" value="CBS DOMAIN-CONTAINING PROTEIN CBSX3, MITOCHONDRIAL"/>
    <property type="match status" value="1"/>
</dbReference>
<feature type="domain" description="CBS" evidence="3">
    <location>
        <begin position="82"/>
        <end position="144"/>
    </location>
</feature>
<dbReference type="SUPFAM" id="SSF54631">
    <property type="entry name" value="CBS-domain pair"/>
    <property type="match status" value="1"/>
</dbReference>